<dbReference type="Pfam" id="PF04465">
    <property type="entry name" value="DUF499"/>
    <property type="match status" value="1"/>
</dbReference>
<evidence type="ECO:0000313" key="2">
    <source>
        <dbReference type="EMBL" id="NGO39560.1"/>
    </source>
</evidence>
<protein>
    <submittedName>
        <fullName evidence="2">ATP-binding protein</fullName>
    </submittedName>
</protein>
<organism evidence="2 3">
    <name type="scientific">Limisphaera ngatamarikiensis</name>
    <dbReference type="NCBI Taxonomy" id="1324935"/>
    <lineage>
        <taxon>Bacteria</taxon>
        <taxon>Pseudomonadati</taxon>
        <taxon>Verrucomicrobiota</taxon>
        <taxon>Verrucomicrobiia</taxon>
        <taxon>Limisphaerales</taxon>
        <taxon>Limisphaeraceae</taxon>
        <taxon>Limisphaera</taxon>
    </lineage>
</organism>
<reference evidence="2 3" key="1">
    <citation type="submission" date="2020-02" db="EMBL/GenBank/DDBJ databases">
        <title>Draft genome sequence of Limisphaera ngatamarikiensis NGM72.4T, a thermophilic Verrucomicrobia grouped in subdivision 3.</title>
        <authorList>
            <person name="Carere C.R."/>
            <person name="Steen J."/>
            <person name="Hugenholtz P."/>
            <person name="Stott M.B."/>
        </authorList>
    </citation>
    <scope>NUCLEOTIDE SEQUENCE [LARGE SCALE GENOMIC DNA]</scope>
    <source>
        <strain evidence="2 3">NGM72.4</strain>
    </source>
</reference>
<comment type="caution">
    <text evidence="2">The sequence shown here is derived from an EMBL/GenBank/DDBJ whole genome shotgun (WGS) entry which is preliminary data.</text>
</comment>
<keyword evidence="2" id="KW-0067">ATP-binding</keyword>
<name>A0A6M1S2L4_9BACT</name>
<dbReference type="Proteomes" id="UP000477311">
    <property type="component" value="Unassembled WGS sequence"/>
</dbReference>
<accession>A0A6M1S2L4</accession>
<dbReference type="InterPro" id="IPR007555">
    <property type="entry name" value="DUF499"/>
</dbReference>
<dbReference type="RefSeq" id="WP_165107642.1">
    <property type="nucleotide sequence ID" value="NZ_JAAKYA010000053.1"/>
</dbReference>
<gene>
    <name evidence="2" type="ORF">G4L39_09155</name>
</gene>
<evidence type="ECO:0000256" key="1">
    <source>
        <dbReference type="SAM" id="MobiDB-lite"/>
    </source>
</evidence>
<sequence length="925" mass="102630">MEPWYKIVTPREEVRQGRSFNPDEFAIALEQVVAGTAPEDYRDPAQFFSRTCWTRALRDHAGMVLRRLSGRTDNTAPVLTLVTQFGGGKTHTLTALYHLGTRGEKAVDYPGVADLLREVGLASVPAARVAVFVGNAWDPQDGRETPWIDIARQLAGDKGVEALGPAAKTTPPGTDAIGRVLQAANAPVLILFDEVLNFLNRHRDMAEPFHAFIQNLTVAMTGTSHGTAVISLPRSQVEMTEWDMQWQDRITKVVRRVARDLIVNDETEISEVVRRRLFEHLGNERVRKSVAKAFADWCFERRAQLPPEWTAVDTAATEAKAREYLRARFEACYPFHPATLSVFQRKWQSLQQYQQTRGTLAMLAQWIARAYREGYTSAREEPLITLGSAPLHDPGFRSTILGQLGEPRLGVAIEVDIAGEHSHARALDADTKGPLRDIHRRVGTAILFESSGGQTDKVAHLPELRFALGEPRVDTTSVDNAALALESRAYYIQKVGSDGFKVYHKATIRKAVNDRRASLDEEADIKPAMRRLVEREFRRGAGVPVVAFPGDGAEVEDSPRLTVVVMDPGIEWTGEGALRQQLAQWTKQRGNSPRLYPGSLVWCFKKPGRELREKVELWLAWRRVEEEIARGTLGGDYDRADQQEVREKVRVAEETAREEVWAGYRFVVIADPQSPDGLKVIDLGAGHSSSQETLCGRVIGALKSQGLLNESVGAGYLERNWPPAFKESGAWPLSSLRQSFLNGSLTRLVDPDARLRQKICEFVEHGDFGLASGPNPDGTYQRFWYKESISEDEVSFEPGVFLVLRAKAELLKAGRPQIGPELTPPQPVTETRSSPGSGTSTSTLLPPTAEPALKALRIRGKVPPEVWNRLGTKLIPKLRSAQDVEVSVDFSVKVQGAAAEGLKADLRQIVQDLGLSGQLQIQEET</sequence>
<proteinExistence type="predicted"/>
<evidence type="ECO:0000313" key="3">
    <source>
        <dbReference type="Proteomes" id="UP000477311"/>
    </source>
</evidence>
<feature type="compositionally biased region" description="Low complexity" evidence="1">
    <location>
        <begin position="829"/>
        <end position="846"/>
    </location>
</feature>
<feature type="region of interest" description="Disordered" evidence="1">
    <location>
        <begin position="815"/>
        <end position="846"/>
    </location>
</feature>
<keyword evidence="2" id="KW-0547">Nucleotide-binding</keyword>
<dbReference type="AlphaFoldDB" id="A0A6M1S2L4"/>
<keyword evidence="3" id="KW-1185">Reference proteome</keyword>
<dbReference type="EMBL" id="JAAKYA010000053">
    <property type="protein sequence ID" value="NGO39560.1"/>
    <property type="molecule type" value="Genomic_DNA"/>
</dbReference>
<dbReference type="GO" id="GO:0005524">
    <property type="term" value="F:ATP binding"/>
    <property type="evidence" value="ECO:0007669"/>
    <property type="project" value="UniProtKB-KW"/>
</dbReference>